<comment type="pathway">
    <text evidence="2">Amino-acid biosynthesis; L-lysine biosynthesis via DAP pathway; (S)-tetrahydrodipicolinate from L-aspartate: step 3/4.</text>
</comment>
<evidence type="ECO:0000256" key="2">
    <source>
        <dbReference type="ARBA" id="ARBA00005120"/>
    </source>
</evidence>
<protein>
    <recommendedName>
        <fullName evidence="3">4-hydroxy-tetrahydrodipicolinate synthase</fullName>
        <ecNumber evidence="3">4.3.3.7</ecNumber>
    </recommendedName>
</protein>
<dbReference type="PANTHER" id="PTHR12128">
    <property type="entry name" value="DIHYDRODIPICOLINATE SYNTHASE"/>
    <property type="match status" value="1"/>
</dbReference>
<dbReference type="UniPathway" id="UPA00034">
    <property type="reaction ID" value="UER00017"/>
</dbReference>
<dbReference type="GO" id="GO:0009089">
    <property type="term" value="P:lysine biosynthetic process via diaminopimelate"/>
    <property type="evidence" value="ECO:0007669"/>
    <property type="project" value="UniProtKB-UniPathway"/>
</dbReference>
<organism evidence="12">
    <name type="scientific">mine drainage metagenome</name>
    <dbReference type="NCBI Taxonomy" id="410659"/>
    <lineage>
        <taxon>unclassified sequences</taxon>
        <taxon>metagenomes</taxon>
        <taxon>ecological metagenomes</taxon>
    </lineage>
</organism>
<keyword evidence="6" id="KW-0220">Diaminopimelate biosynthesis</keyword>
<feature type="region of interest" description="Disordered" evidence="11">
    <location>
        <begin position="45"/>
        <end position="65"/>
    </location>
</feature>
<sequence>MQHATSPARPFGAVLTAMVTPMDATGAVDLDAAARLARHLADHGHDGIVVNGTTGESPTTHAPEKSDLVRTVVDAVGDRVVVVAGAGSNDTSHAIRMAQQAQEAGAHGLLVVSPYYSRPSQDGIVRHTLAIAEATSLPVMLYDVPGRTGVRLSAAALDRLAAHERIVAMKDATGDVAGAAHMIQRTGLAWYSGDDAVFLPLLAQGAVGVVSVVGHVAGLQLAEIARAFAAGDNVRALEVFRAIGPAIRALNGAGFQAVMAKAAIEILGITTSRELRLPNVAATDGEALAVRAGLVAAGLIDAVGSPER</sequence>
<keyword evidence="5" id="KW-0028">Amino-acid biosynthesis</keyword>
<evidence type="ECO:0000256" key="10">
    <source>
        <dbReference type="ARBA" id="ARBA00047836"/>
    </source>
</evidence>
<dbReference type="NCBIfam" id="TIGR00674">
    <property type="entry name" value="dapA"/>
    <property type="match status" value="1"/>
</dbReference>
<dbReference type="PROSITE" id="PS00665">
    <property type="entry name" value="DHDPS_1"/>
    <property type="match status" value="1"/>
</dbReference>
<evidence type="ECO:0000256" key="3">
    <source>
        <dbReference type="ARBA" id="ARBA00012086"/>
    </source>
</evidence>
<dbReference type="InterPro" id="IPR020624">
    <property type="entry name" value="Schiff_base-form_aldolases_CS"/>
</dbReference>
<dbReference type="SUPFAM" id="SSF51569">
    <property type="entry name" value="Aldolase"/>
    <property type="match status" value="1"/>
</dbReference>
<dbReference type="PANTHER" id="PTHR12128:SF66">
    <property type="entry name" value="4-HYDROXY-2-OXOGLUTARATE ALDOLASE, MITOCHONDRIAL"/>
    <property type="match status" value="1"/>
</dbReference>
<dbReference type="InterPro" id="IPR005263">
    <property type="entry name" value="DapA"/>
</dbReference>
<dbReference type="GO" id="GO:0019877">
    <property type="term" value="P:diaminopimelate biosynthetic process"/>
    <property type="evidence" value="ECO:0007669"/>
    <property type="project" value="UniProtKB-KW"/>
</dbReference>
<dbReference type="HAMAP" id="MF_00418">
    <property type="entry name" value="DapA"/>
    <property type="match status" value="1"/>
</dbReference>
<evidence type="ECO:0000256" key="4">
    <source>
        <dbReference type="ARBA" id="ARBA00022490"/>
    </source>
</evidence>
<dbReference type="Pfam" id="PF00701">
    <property type="entry name" value="DHDPS"/>
    <property type="match status" value="1"/>
</dbReference>
<keyword evidence="7" id="KW-0457">Lysine biosynthesis</keyword>
<evidence type="ECO:0000256" key="5">
    <source>
        <dbReference type="ARBA" id="ARBA00022605"/>
    </source>
</evidence>
<evidence type="ECO:0000256" key="9">
    <source>
        <dbReference type="ARBA" id="ARBA00023270"/>
    </source>
</evidence>
<evidence type="ECO:0000313" key="12">
    <source>
        <dbReference type="EMBL" id="OIQ82114.1"/>
    </source>
</evidence>
<evidence type="ECO:0000256" key="8">
    <source>
        <dbReference type="ARBA" id="ARBA00023239"/>
    </source>
</evidence>
<dbReference type="Gene3D" id="3.20.20.70">
    <property type="entry name" value="Aldolase class I"/>
    <property type="match status" value="1"/>
</dbReference>
<dbReference type="PROSITE" id="PS00666">
    <property type="entry name" value="DHDPS_2"/>
    <property type="match status" value="1"/>
</dbReference>
<dbReference type="GO" id="GO:0005829">
    <property type="term" value="C:cytosol"/>
    <property type="evidence" value="ECO:0007669"/>
    <property type="project" value="TreeGrafter"/>
</dbReference>
<feature type="compositionally biased region" description="Polar residues" evidence="11">
    <location>
        <begin position="51"/>
        <end position="60"/>
    </location>
</feature>
<proteinExistence type="inferred from homology"/>
<evidence type="ECO:0000256" key="11">
    <source>
        <dbReference type="SAM" id="MobiDB-lite"/>
    </source>
</evidence>
<accession>A0A1J5QFW4</accession>
<evidence type="ECO:0000256" key="7">
    <source>
        <dbReference type="ARBA" id="ARBA00023154"/>
    </source>
</evidence>
<keyword evidence="4" id="KW-0963">Cytoplasm</keyword>
<dbReference type="CDD" id="cd00950">
    <property type="entry name" value="DHDPS"/>
    <property type="match status" value="1"/>
</dbReference>
<evidence type="ECO:0000256" key="1">
    <source>
        <dbReference type="ARBA" id="ARBA00003294"/>
    </source>
</evidence>
<dbReference type="GO" id="GO:0008840">
    <property type="term" value="F:4-hydroxy-tetrahydrodipicolinate synthase activity"/>
    <property type="evidence" value="ECO:0007669"/>
    <property type="project" value="UniProtKB-EC"/>
</dbReference>
<keyword evidence="8 12" id="KW-0456">Lyase</keyword>
<reference evidence="12" key="1">
    <citation type="submission" date="2016-10" db="EMBL/GenBank/DDBJ databases">
        <title>Sequence of Gallionella enrichment culture.</title>
        <authorList>
            <person name="Poehlein A."/>
            <person name="Muehling M."/>
            <person name="Daniel R."/>
        </authorList>
    </citation>
    <scope>NUCLEOTIDE SEQUENCE</scope>
</reference>
<gene>
    <name evidence="12" type="primary">dapA_18</name>
    <name evidence="12" type="ORF">GALL_361100</name>
</gene>
<dbReference type="InterPro" id="IPR002220">
    <property type="entry name" value="DapA-like"/>
</dbReference>
<evidence type="ECO:0000256" key="6">
    <source>
        <dbReference type="ARBA" id="ARBA00022915"/>
    </source>
</evidence>
<comment type="function">
    <text evidence="1">Catalyzes the condensation of (S)-aspartate-beta-semialdehyde [(S)-ASA] and pyruvate to 4-hydroxy-tetrahydrodipicolinate (HTPA).</text>
</comment>
<name>A0A1J5QFW4_9ZZZZ</name>
<keyword evidence="9" id="KW-0704">Schiff base</keyword>
<dbReference type="InterPro" id="IPR013785">
    <property type="entry name" value="Aldolase_TIM"/>
</dbReference>
<dbReference type="SMART" id="SM01130">
    <property type="entry name" value="DHDPS"/>
    <property type="match status" value="1"/>
</dbReference>
<dbReference type="PIRSF" id="PIRSF001365">
    <property type="entry name" value="DHDPS"/>
    <property type="match status" value="1"/>
</dbReference>
<comment type="catalytic activity">
    <reaction evidence="10">
        <text>L-aspartate 4-semialdehyde + pyruvate = (2S,4S)-4-hydroxy-2,3,4,5-tetrahydrodipicolinate + H2O + H(+)</text>
        <dbReference type="Rhea" id="RHEA:34171"/>
        <dbReference type="ChEBI" id="CHEBI:15361"/>
        <dbReference type="ChEBI" id="CHEBI:15377"/>
        <dbReference type="ChEBI" id="CHEBI:15378"/>
        <dbReference type="ChEBI" id="CHEBI:67139"/>
        <dbReference type="ChEBI" id="CHEBI:537519"/>
        <dbReference type="EC" id="4.3.3.7"/>
    </reaction>
</comment>
<dbReference type="EMBL" id="MLJW01000842">
    <property type="protein sequence ID" value="OIQ82114.1"/>
    <property type="molecule type" value="Genomic_DNA"/>
</dbReference>
<dbReference type="AlphaFoldDB" id="A0A1J5QFW4"/>
<dbReference type="EC" id="4.3.3.7" evidence="3"/>
<comment type="caution">
    <text evidence="12">The sequence shown here is derived from an EMBL/GenBank/DDBJ whole genome shotgun (WGS) entry which is preliminary data.</text>
</comment>
<dbReference type="PRINTS" id="PR00146">
    <property type="entry name" value="DHPICSNTHASE"/>
</dbReference>
<dbReference type="InterPro" id="IPR020625">
    <property type="entry name" value="Schiff_base-form_aldolases_AS"/>
</dbReference>